<dbReference type="PROSITE" id="PS50262">
    <property type="entry name" value="G_PROTEIN_RECEP_F1_2"/>
    <property type="match status" value="1"/>
</dbReference>
<evidence type="ECO:0000256" key="3">
    <source>
        <dbReference type="ARBA" id="ARBA00022989"/>
    </source>
</evidence>
<dbReference type="PRINTS" id="PR00237">
    <property type="entry name" value="GPCRRHODOPSN"/>
</dbReference>
<feature type="domain" description="G-protein coupled receptors family 1 profile" evidence="9">
    <location>
        <begin position="30"/>
        <end position="297"/>
    </location>
</feature>
<evidence type="ECO:0000313" key="11">
    <source>
        <dbReference type="Proteomes" id="UP000663891"/>
    </source>
</evidence>
<feature type="transmembrane region" description="Helical" evidence="8">
    <location>
        <begin position="18"/>
        <end position="38"/>
    </location>
</feature>
<feature type="transmembrane region" description="Helical" evidence="8">
    <location>
        <begin position="277"/>
        <end position="299"/>
    </location>
</feature>
<dbReference type="OrthoDB" id="10063096at2759"/>
<evidence type="ECO:0000256" key="7">
    <source>
        <dbReference type="ARBA" id="ARBA00023224"/>
    </source>
</evidence>
<dbReference type="PANTHER" id="PTHR24243:SF233">
    <property type="entry name" value="THYROTROPIN-RELEASING HORMONE RECEPTOR"/>
    <property type="match status" value="1"/>
</dbReference>
<dbReference type="InterPro" id="IPR000276">
    <property type="entry name" value="GPCR_Rhodpsn"/>
</dbReference>
<evidence type="ECO:0000256" key="2">
    <source>
        <dbReference type="ARBA" id="ARBA00022692"/>
    </source>
</evidence>
<keyword evidence="2 8" id="KW-0812">Transmembrane</keyword>
<keyword evidence="4" id="KW-0297">G-protein coupled receptor</keyword>
<name>A0A814JDN4_9BILA</name>
<feature type="transmembrane region" description="Helical" evidence="8">
    <location>
        <begin position="92"/>
        <end position="113"/>
    </location>
</feature>
<evidence type="ECO:0000256" key="5">
    <source>
        <dbReference type="ARBA" id="ARBA00023136"/>
    </source>
</evidence>
<evidence type="ECO:0000256" key="4">
    <source>
        <dbReference type="ARBA" id="ARBA00023040"/>
    </source>
</evidence>
<evidence type="ECO:0000256" key="6">
    <source>
        <dbReference type="ARBA" id="ARBA00023170"/>
    </source>
</evidence>
<evidence type="ECO:0000256" key="1">
    <source>
        <dbReference type="ARBA" id="ARBA00004141"/>
    </source>
</evidence>
<dbReference type="InterPro" id="IPR017452">
    <property type="entry name" value="GPCR_Rhodpsn_7TM"/>
</dbReference>
<dbReference type="Pfam" id="PF00001">
    <property type="entry name" value="7tm_1"/>
    <property type="match status" value="1"/>
</dbReference>
<feature type="transmembrane region" description="Helical" evidence="8">
    <location>
        <begin position="50"/>
        <end position="72"/>
    </location>
</feature>
<evidence type="ECO:0000313" key="10">
    <source>
        <dbReference type="EMBL" id="CAF1034199.1"/>
    </source>
</evidence>
<dbReference type="SUPFAM" id="SSF81321">
    <property type="entry name" value="Family A G protein-coupled receptor-like"/>
    <property type="match status" value="1"/>
</dbReference>
<keyword evidence="7" id="KW-0807">Transducer</keyword>
<dbReference type="AlphaFoldDB" id="A0A814JDN4"/>
<protein>
    <recommendedName>
        <fullName evidence="9">G-protein coupled receptors family 1 profile domain-containing protein</fullName>
    </recommendedName>
</protein>
<keyword evidence="5 8" id="KW-0472">Membrane</keyword>
<feature type="transmembrane region" description="Helical" evidence="8">
    <location>
        <begin position="173"/>
        <end position="198"/>
    </location>
</feature>
<dbReference type="Gene3D" id="1.20.1070.10">
    <property type="entry name" value="Rhodopsin 7-helix transmembrane proteins"/>
    <property type="match status" value="1"/>
</dbReference>
<sequence>MSSTAVLLNNIYTGITRYYFPVVFVIGLFTNVANILIFSYGRLRTNICSWYFICLSISQILILFFSGLYRMIVTGWNNGYDYSQISMDLCKFRSYGVVLSVVLSRHFLCLILLDRWMITSRSASLRNKSSLKHGRWLILFSFVFWMLFTLQIPVGNPSAPGSGCGPTPGSIYFMFYTVYTIVIGILPLFIMILFVFLIMKNLRNRGRAIHPSTRATEQTLNHLPIRQSRSDFQLIRLSVIQIMVFIIFNAIYSLFPLYVSLTMSQVRNADRRAMEAFIINIGQCLLLTYAAVTFALYILASSVFRQEFQECCKRLYQQFIRIIHHVR</sequence>
<gene>
    <name evidence="10" type="ORF">VCS650_LOCUS16501</name>
</gene>
<dbReference type="PANTHER" id="PTHR24243">
    <property type="entry name" value="G-PROTEIN COUPLED RECEPTOR"/>
    <property type="match status" value="1"/>
</dbReference>
<evidence type="ECO:0000259" key="9">
    <source>
        <dbReference type="PROSITE" id="PS50262"/>
    </source>
</evidence>
<dbReference type="GO" id="GO:0004930">
    <property type="term" value="F:G protein-coupled receptor activity"/>
    <property type="evidence" value="ECO:0007669"/>
    <property type="project" value="UniProtKB-KW"/>
</dbReference>
<proteinExistence type="predicted"/>
<comment type="subcellular location">
    <subcellularLocation>
        <location evidence="1">Membrane</location>
        <topology evidence="1">Multi-pass membrane protein</topology>
    </subcellularLocation>
</comment>
<reference evidence="10" key="1">
    <citation type="submission" date="2021-02" db="EMBL/GenBank/DDBJ databases">
        <authorList>
            <person name="Nowell W R."/>
        </authorList>
    </citation>
    <scope>NUCLEOTIDE SEQUENCE</scope>
</reference>
<dbReference type="Proteomes" id="UP000663891">
    <property type="component" value="Unassembled WGS sequence"/>
</dbReference>
<keyword evidence="3 8" id="KW-1133">Transmembrane helix</keyword>
<accession>A0A814JDN4</accession>
<organism evidence="10 11">
    <name type="scientific">Adineta steineri</name>
    <dbReference type="NCBI Taxonomy" id="433720"/>
    <lineage>
        <taxon>Eukaryota</taxon>
        <taxon>Metazoa</taxon>
        <taxon>Spiralia</taxon>
        <taxon>Gnathifera</taxon>
        <taxon>Rotifera</taxon>
        <taxon>Eurotatoria</taxon>
        <taxon>Bdelloidea</taxon>
        <taxon>Adinetida</taxon>
        <taxon>Adinetidae</taxon>
        <taxon>Adineta</taxon>
    </lineage>
</organism>
<feature type="transmembrane region" description="Helical" evidence="8">
    <location>
        <begin position="134"/>
        <end position="153"/>
    </location>
</feature>
<feature type="transmembrane region" description="Helical" evidence="8">
    <location>
        <begin position="234"/>
        <end position="257"/>
    </location>
</feature>
<dbReference type="EMBL" id="CAJNON010000148">
    <property type="protein sequence ID" value="CAF1034199.1"/>
    <property type="molecule type" value="Genomic_DNA"/>
</dbReference>
<keyword evidence="6" id="KW-0675">Receptor</keyword>
<comment type="caution">
    <text evidence="10">The sequence shown here is derived from an EMBL/GenBank/DDBJ whole genome shotgun (WGS) entry which is preliminary data.</text>
</comment>
<evidence type="ECO:0000256" key="8">
    <source>
        <dbReference type="SAM" id="Phobius"/>
    </source>
</evidence>
<dbReference type="GO" id="GO:0005886">
    <property type="term" value="C:plasma membrane"/>
    <property type="evidence" value="ECO:0007669"/>
    <property type="project" value="TreeGrafter"/>
</dbReference>